<comment type="caution">
    <text evidence="1">The sequence shown here is derived from an EMBL/GenBank/DDBJ whole genome shotgun (WGS) entry which is preliminary data.</text>
</comment>
<reference evidence="1 2" key="2">
    <citation type="journal article" date="2022" name="Mol. Ecol. Resour.">
        <title>The genomes of chicory, endive, great burdock and yacon provide insights into Asteraceae paleo-polyploidization history and plant inulin production.</title>
        <authorList>
            <person name="Fan W."/>
            <person name="Wang S."/>
            <person name="Wang H."/>
            <person name="Wang A."/>
            <person name="Jiang F."/>
            <person name="Liu H."/>
            <person name="Zhao H."/>
            <person name="Xu D."/>
            <person name="Zhang Y."/>
        </authorList>
    </citation>
    <scope>NUCLEOTIDE SEQUENCE [LARGE SCALE GENOMIC DNA]</scope>
    <source>
        <strain evidence="2">cv. Niubang</strain>
    </source>
</reference>
<accession>A0ACB8ZZQ0</accession>
<keyword evidence="2" id="KW-1185">Reference proteome</keyword>
<protein>
    <submittedName>
        <fullName evidence="1">Uncharacterized protein</fullName>
    </submittedName>
</protein>
<organism evidence="1 2">
    <name type="scientific">Arctium lappa</name>
    <name type="common">Greater burdock</name>
    <name type="synonym">Lappa major</name>
    <dbReference type="NCBI Taxonomy" id="4217"/>
    <lineage>
        <taxon>Eukaryota</taxon>
        <taxon>Viridiplantae</taxon>
        <taxon>Streptophyta</taxon>
        <taxon>Embryophyta</taxon>
        <taxon>Tracheophyta</taxon>
        <taxon>Spermatophyta</taxon>
        <taxon>Magnoliopsida</taxon>
        <taxon>eudicotyledons</taxon>
        <taxon>Gunneridae</taxon>
        <taxon>Pentapetalae</taxon>
        <taxon>asterids</taxon>
        <taxon>campanulids</taxon>
        <taxon>Asterales</taxon>
        <taxon>Asteraceae</taxon>
        <taxon>Carduoideae</taxon>
        <taxon>Cardueae</taxon>
        <taxon>Arctiinae</taxon>
        <taxon>Arctium</taxon>
    </lineage>
</organism>
<evidence type="ECO:0000313" key="2">
    <source>
        <dbReference type="Proteomes" id="UP001055879"/>
    </source>
</evidence>
<name>A0ACB8ZZQ0_ARCLA</name>
<evidence type="ECO:0000313" key="1">
    <source>
        <dbReference type="EMBL" id="KAI3702663.1"/>
    </source>
</evidence>
<reference evidence="2" key="1">
    <citation type="journal article" date="2022" name="Mol. Ecol. Resour.">
        <title>The genomes of chicory, endive, great burdock and yacon provide insights into Asteraceae palaeo-polyploidization history and plant inulin production.</title>
        <authorList>
            <person name="Fan W."/>
            <person name="Wang S."/>
            <person name="Wang H."/>
            <person name="Wang A."/>
            <person name="Jiang F."/>
            <person name="Liu H."/>
            <person name="Zhao H."/>
            <person name="Xu D."/>
            <person name="Zhang Y."/>
        </authorList>
    </citation>
    <scope>NUCLEOTIDE SEQUENCE [LARGE SCALE GENOMIC DNA]</scope>
    <source>
        <strain evidence="2">cv. Niubang</strain>
    </source>
</reference>
<proteinExistence type="predicted"/>
<sequence length="274" mass="30865">MADKTDPKQSFLHPAYTVTNIQQRVRVLDGEKISYPSWVNLFRLHATGFDVLNHIDGSPTPEATSTKYSSWKKLDAVVLQWIYATLSDDHLVRVLVSESTAYEAWKRVHNLFLNNKGSRVAALQHELTNLTLATMPSLEAYCQRIRELADQLTAVDCPINNTQRVLYLVRGLPREYDVVGSLLNQTLPQWENACDQLQSEARRIAARETVSPTPVVAAVITNPPSHPPNRDNCRAPGTRYDNSCNNRSNTCAPSQPRPQAPAQMPFPYWALPPY</sequence>
<dbReference type="Proteomes" id="UP001055879">
    <property type="component" value="Linkage Group LG09"/>
</dbReference>
<gene>
    <name evidence="1" type="ORF">L6452_28411</name>
</gene>
<dbReference type="EMBL" id="CM042055">
    <property type="protein sequence ID" value="KAI3702663.1"/>
    <property type="molecule type" value="Genomic_DNA"/>
</dbReference>